<keyword evidence="1" id="KW-0805">Transcription regulation</keyword>
<dbReference type="AlphaFoldDB" id="A0A6G9CZB1"/>
<dbReference type="InterPro" id="IPR036390">
    <property type="entry name" value="WH_DNA-bd_sf"/>
</dbReference>
<dbReference type="GO" id="GO:0003677">
    <property type="term" value="F:DNA binding"/>
    <property type="evidence" value="ECO:0007669"/>
    <property type="project" value="UniProtKB-KW"/>
</dbReference>
<keyword evidence="3" id="KW-0804">Transcription</keyword>
<reference evidence="5 6" key="1">
    <citation type="submission" date="2020-03" db="EMBL/GenBank/DDBJ databases">
        <title>Screen low temperature-resistant strains for efficient degradation of petroleum hydrocarbons under the low temperature.</title>
        <authorList>
            <person name="Wang Y."/>
            <person name="Chen J."/>
        </authorList>
    </citation>
    <scope>NUCLEOTIDE SEQUENCE [LARGE SCALE GENOMIC DNA]</scope>
    <source>
        <strain evidence="5 6">KB1</strain>
    </source>
</reference>
<dbReference type="PANTHER" id="PTHR33204:SF37">
    <property type="entry name" value="HTH-TYPE TRANSCRIPTIONAL REGULATOR YODB"/>
    <property type="match status" value="1"/>
</dbReference>
<proteinExistence type="predicted"/>
<name>A0A6G9CZB1_RHOER</name>
<evidence type="ECO:0000256" key="2">
    <source>
        <dbReference type="ARBA" id="ARBA00023125"/>
    </source>
</evidence>
<dbReference type="InterPro" id="IPR002577">
    <property type="entry name" value="HTH_HxlR"/>
</dbReference>
<accession>A0A6G9CZB1</accession>
<dbReference type="SUPFAM" id="SSF46785">
    <property type="entry name" value="Winged helix' DNA-binding domain"/>
    <property type="match status" value="1"/>
</dbReference>
<dbReference type="InterPro" id="IPR011991">
    <property type="entry name" value="ArsR-like_HTH"/>
</dbReference>
<evidence type="ECO:0000313" key="5">
    <source>
        <dbReference type="EMBL" id="QIP42385.1"/>
    </source>
</evidence>
<organism evidence="5 6">
    <name type="scientific">Rhodococcus erythropolis</name>
    <name type="common">Arthrobacter picolinophilus</name>
    <dbReference type="NCBI Taxonomy" id="1833"/>
    <lineage>
        <taxon>Bacteria</taxon>
        <taxon>Bacillati</taxon>
        <taxon>Actinomycetota</taxon>
        <taxon>Actinomycetes</taxon>
        <taxon>Mycobacteriales</taxon>
        <taxon>Nocardiaceae</taxon>
        <taxon>Rhodococcus</taxon>
        <taxon>Rhodococcus erythropolis group</taxon>
    </lineage>
</organism>
<protein>
    <submittedName>
        <fullName evidence="5">Transcriptional regulator</fullName>
    </submittedName>
</protein>
<dbReference type="EMBL" id="CP050124">
    <property type="protein sequence ID" value="QIP42385.1"/>
    <property type="molecule type" value="Genomic_DNA"/>
</dbReference>
<feature type="domain" description="HTH hxlR-type" evidence="4">
    <location>
        <begin position="14"/>
        <end position="114"/>
    </location>
</feature>
<dbReference type="Gene3D" id="1.10.10.10">
    <property type="entry name" value="Winged helix-like DNA-binding domain superfamily/Winged helix DNA-binding domain"/>
    <property type="match status" value="1"/>
</dbReference>
<dbReference type="PANTHER" id="PTHR33204">
    <property type="entry name" value="TRANSCRIPTIONAL REGULATOR, MARR FAMILY"/>
    <property type="match status" value="1"/>
</dbReference>
<dbReference type="Pfam" id="PF01638">
    <property type="entry name" value="HxlR"/>
    <property type="match status" value="1"/>
</dbReference>
<keyword evidence="2" id="KW-0238">DNA-binding</keyword>
<evidence type="ECO:0000259" key="4">
    <source>
        <dbReference type="PROSITE" id="PS51118"/>
    </source>
</evidence>
<dbReference type="Proteomes" id="UP000502345">
    <property type="component" value="Chromosome"/>
</dbReference>
<dbReference type="PROSITE" id="PS51118">
    <property type="entry name" value="HTH_HXLR"/>
    <property type="match status" value="1"/>
</dbReference>
<dbReference type="InterPro" id="IPR036388">
    <property type="entry name" value="WH-like_DNA-bd_sf"/>
</dbReference>
<dbReference type="CDD" id="cd00090">
    <property type="entry name" value="HTH_ARSR"/>
    <property type="match status" value="1"/>
</dbReference>
<evidence type="ECO:0000313" key="6">
    <source>
        <dbReference type="Proteomes" id="UP000502345"/>
    </source>
</evidence>
<gene>
    <name evidence="5" type="ORF">G9444_5142</name>
</gene>
<evidence type="ECO:0000256" key="3">
    <source>
        <dbReference type="ARBA" id="ARBA00023163"/>
    </source>
</evidence>
<evidence type="ECO:0000256" key="1">
    <source>
        <dbReference type="ARBA" id="ARBA00023015"/>
    </source>
</evidence>
<sequence>MASKSEAGHEPRACDGALARAFGFLGKRWNGVILGTLLNGPAGFSELKRAVGGISDSVLSERLTELAGAGLVTRSVDAGPPIAVEYELTASGQALLPALSELTTWGRRKSATRELLELSASSNGSSATARILFLPVDISLPFFPGDTGRTFVGSGLPGDAGYGSFCAAVRMAEGERPPGVLDDSTYQSPDGLRKFGRTKSEVWFRNKKAYNASRIDDAAVEAANG</sequence>